<reference evidence="1" key="1">
    <citation type="submission" date="2018-05" db="EMBL/GenBank/DDBJ databases">
        <authorList>
            <person name="Lanie J.A."/>
            <person name="Ng W.-L."/>
            <person name="Kazmierczak K.M."/>
            <person name="Andrzejewski T.M."/>
            <person name="Davidsen T.M."/>
            <person name="Wayne K.J."/>
            <person name="Tettelin H."/>
            <person name="Glass J.I."/>
            <person name="Rusch D."/>
            <person name="Podicherti R."/>
            <person name="Tsui H.-C.T."/>
            <person name="Winkler M.E."/>
        </authorList>
    </citation>
    <scope>NUCLEOTIDE SEQUENCE</scope>
</reference>
<evidence type="ECO:0000313" key="1">
    <source>
        <dbReference type="EMBL" id="SVA83499.1"/>
    </source>
</evidence>
<accession>A0A381Z2U3</accession>
<organism evidence="1">
    <name type="scientific">marine metagenome</name>
    <dbReference type="NCBI Taxonomy" id="408172"/>
    <lineage>
        <taxon>unclassified sequences</taxon>
        <taxon>metagenomes</taxon>
        <taxon>ecological metagenomes</taxon>
    </lineage>
</organism>
<name>A0A381Z2U3_9ZZZZ</name>
<dbReference type="EMBL" id="UINC01019721">
    <property type="protein sequence ID" value="SVA83499.1"/>
    <property type="molecule type" value="Genomic_DNA"/>
</dbReference>
<proteinExistence type="predicted"/>
<protein>
    <submittedName>
        <fullName evidence="1">Uncharacterized protein</fullName>
    </submittedName>
</protein>
<sequence>MSIKHRGYATGTRPASPVEGQVIFNTDKNILEVYTDSFWYPVSDNREFNPYKYRTIITTGYAVGGYKSGTPWKNVNRMMHHTDTCTNLGDLLSYAGSYTTGSCSLTKAWLYSSDNSHPGYSAQTVAFSMATETNASYGGTMNMQTGRGDAGSSFKEHYFAYIASGGSNYTDTHNLTTETMYTSSQYTNGFTWNNSDSSSAFSGETKGFHWDDSWGRCAIFDTDTSIVTFDARNSGQHWAAHGQQKGINSKIGRGYCGNEGSYSGGYNLRRWDYYTETHNGTVSKPIGNCGEENFDMGQDWQYMISMYDGLQNNRGWKYYYHTDVGWELGSGSLRTGIPGASSGHGAWKG</sequence>
<gene>
    <name evidence="1" type="ORF">METZ01_LOCUS136353</name>
</gene>
<dbReference type="AlphaFoldDB" id="A0A381Z2U3"/>